<keyword evidence="6" id="KW-0963">Cytoplasm</keyword>
<comment type="cofactor">
    <cofactor evidence="2">
        <name>Zn(2+)</name>
        <dbReference type="ChEBI" id="CHEBI:29105"/>
    </cofactor>
</comment>
<dbReference type="PANTHER" id="PTHR35532">
    <property type="entry name" value="SIMILAR TO POLYHYDROXYALKANOATE DEPOLYMERASE"/>
    <property type="match status" value="1"/>
</dbReference>
<dbReference type="AlphaFoldDB" id="A0AAP3SRI6"/>
<name>A0AAP3SRI6_BACOV</name>
<dbReference type="PANTHER" id="PTHR35532:SF5">
    <property type="entry name" value="CARBOHYDRATE-BINDING DOMAIN-CONTAINING PROTEIN"/>
    <property type="match status" value="1"/>
</dbReference>
<dbReference type="EC" id="3.5.1.52" evidence="4"/>
<evidence type="ECO:0000256" key="5">
    <source>
        <dbReference type="ARBA" id="ARBA00018546"/>
    </source>
</evidence>
<dbReference type="InterPro" id="IPR002931">
    <property type="entry name" value="Transglutaminase-like"/>
</dbReference>
<comment type="catalytic activity">
    <reaction evidence="1">
        <text>Hydrolysis of an N(4)-(acetyl-beta-D-glucosaminyl)asparagine residue in which the glucosamine residue may be further glycosylated, to yield a (substituted) N-acetyl-beta-D-glucosaminylamine and a peptide containing an aspartate residue.</text>
        <dbReference type="EC" id="3.5.1.52"/>
    </reaction>
</comment>
<dbReference type="GO" id="GO:0000224">
    <property type="term" value="F:peptide-N4-(N-acetyl-beta-glucosaminyl)asparagine amidase activity"/>
    <property type="evidence" value="ECO:0007669"/>
    <property type="project" value="UniProtKB-EC"/>
</dbReference>
<dbReference type="SUPFAM" id="SSF54001">
    <property type="entry name" value="Cysteine proteinases"/>
    <property type="match status" value="1"/>
</dbReference>
<dbReference type="PROSITE" id="PS51257">
    <property type="entry name" value="PROKAR_LIPOPROTEIN"/>
    <property type="match status" value="1"/>
</dbReference>
<comment type="caution">
    <text evidence="9">The sequence shown here is derived from an EMBL/GenBank/DDBJ whole genome shotgun (WGS) entry which is preliminary data.</text>
</comment>
<sequence length="674" mass="77743">MKAMTKLIPIICLFVIIGGSLFYSCSQEKKKETAIVLPLEAALSQAGENRVELEKVLHRYQSNPSDSLKYRAACFLIENMPSYTYYKGKLLEQYLTFFTLLQEARSKKVYPQAMVDSIRRMYGPFFLDSLQYCKDVLTVDSAYLCSNIDWAFKVWQDQPWGKNVFFADFCEYILPYRIGDEILSYWREDIYRKYNPLLDSLRASTVLDIEDPLVAARCLCDSLRKRSRFFTTTVPQGLPHVGPEIAQSVSGSCRELSDYVVYVCRALGIPCAIDFMPLHGGGNDGHQWVSFTDKYGTLYFQEYPDKIKEVRKDKMCGASKIKVYRNTFSLNRIMQAEMQRLDTTVVPFFRDPHIVDVTADYAKTYKKELEIPASMLYSGKPRSRIAYLCGSSRMDWEPVAWAEFDGKHLAFSDVQIEPVMRIATYERGRLRFWTDPFEMTVSGEFHVFTPSDSVQDVTLFAKYPLWQDEKYQKRMIGGVFEGSNDPDFRQKEVLFLIEKQPERLRTMAYSRSLTPFRYVRYIGPEKGHCNVAEIEFYEAGGLLPLSGRVIGTPGCYQQDGSHEYTNAFDGNTETSFDYTEPYGGWTGLDLGTSKVIDKIIYTPANRDNYVRSLDDYELSYCTKRGWRTLGQQTAMLDSLVYRGVPKGALLLLQNHTRGKQERILVYEEGKQVWK</sequence>
<dbReference type="InterPro" id="IPR038765">
    <property type="entry name" value="Papain-like_cys_pep_sf"/>
</dbReference>
<organism evidence="9 10">
    <name type="scientific">Bacteroides ovatus</name>
    <dbReference type="NCBI Taxonomy" id="28116"/>
    <lineage>
        <taxon>Bacteria</taxon>
        <taxon>Pseudomonadati</taxon>
        <taxon>Bacteroidota</taxon>
        <taxon>Bacteroidia</taxon>
        <taxon>Bacteroidales</taxon>
        <taxon>Bacteroidaceae</taxon>
        <taxon>Bacteroides</taxon>
    </lineage>
</organism>
<dbReference type="Proteomes" id="UP001214017">
    <property type="component" value="Unassembled WGS sequence"/>
</dbReference>
<evidence type="ECO:0000256" key="1">
    <source>
        <dbReference type="ARBA" id="ARBA00001650"/>
    </source>
</evidence>
<reference evidence="9" key="1">
    <citation type="submission" date="2022-10" db="EMBL/GenBank/DDBJ databases">
        <title>Human gut microbiome strain richness.</title>
        <authorList>
            <person name="Chen-Liaw A."/>
        </authorList>
    </citation>
    <scope>NUCLEOTIDE SEQUENCE</scope>
    <source>
        <strain evidence="9">F7_m1001271B151109d0_201107</strain>
    </source>
</reference>
<accession>A0AAP3SRI6</accession>
<comment type="subcellular location">
    <subcellularLocation>
        <location evidence="3">Cytoplasm</location>
    </subcellularLocation>
</comment>
<protein>
    <recommendedName>
        <fullName evidence="5">Peptide-N(4)-(N-acetyl-beta-glucosaminyl)asparagine amidase</fullName>
        <ecNumber evidence="4">3.5.1.52</ecNumber>
    </recommendedName>
    <alternativeName>
        <fullName evidence="7">Peptide:N-glycanase</fullName>
    </alternativeName>
</protein>
<evidence type="ECO:0000313" key="9">
    <source>
        <dbReference type="EMBL" id="MDC2409445.1"/>
    </source>
</evidence>
<evidence type="ECO:0000256" key="7">
    <source>
        <dbReference type="ARBA" id="ARBA00032901"/>
    </source>
</evidence>
<proteinExistence type="predicted"/>
<dbReference type="GO" id="GO:0005737">
    <property type="term" value="C:cytoplasm"/>
    <property type="evidence" value="ECO:0007669"/>
    <property type="project" value="UniProtKB-SubCell"/>
</dbReference>
<feature type="domain" description="Transglutaminase-like" evidence="8">
    <location>
        <begin position="207"/>
        <end position="294"/>
    </location>
</feature>
<evidence type="ECO:0000256" key="6">
    <source>
        <dbReference type="ARBA" id="ARBA00022490"/>
    </source>
</evidence>
<evidence type="ECO:0000256" key="3">
    <source>
        <dbReference type="ARBA" id="ARBA00004496"/>
    </source>
</evidence>
<dbReference type="RefSeq" id="WP_004322369.1">
    <property type="nucleotide sequence ID" value="NZ_BAABYJ010000002.1"/>
</dbReference>
<dbReference type="Gene3D" id="2.60.120.260">
    <property type="entry name" value="Galactose-binding domain-like"/>
    <property type="match status" value="2"/>
</dbReference>
<dbReference type="SUPFAM" id="SSF49785">
    <property type="entry name" value="Galactose-binding domain-like"/>
    <property type="match status" value="1"/>
</dbReference>
<evidence type="ECO:0000256" key="4">
    <source>
        <dbReference type="ARBA" id="ARBA00012158"/>
    </source>
</evidence>
<dbReference type="EMBL" id="JAQNWR010000011">
    <property type="protein sequence ID" value="MDC2409445.1"/>
    <property type="molecule type" value="Genomic_DNA"/>
</dbReference>
<dbReference type="InterPro" id="IPR008979">
    <property type="entry name" value="Galactose-bd-like_sf"/>
</dbReference>
<evidence type="ECO:0000256" key="2">
    <source>
        <dbReference type="ARBA" id="ARBA00001947"/>
    </source>
</evidence>
<evidence type="ECO:0000259" key="8">
    <source>
        <dbReference type="Pfam" id="PF01841"/>
    </source>
</evidence>
<dbReference type="Pfam" id="PF01841">
    <property type="entry name" value="Transglut_core"/>
    <property type="match status" value="1"/>
</dbReference>
<evidence type="ECO:0000313" key="10">
    <source>
        <dbReference type="Proteomes" id="UP001214017"/>
    </source>
</evidence>
<gene>
    <name evidence="9" type="ORF">PO240_16340</name>
</gene>